<dbReference type="GO" id="GO:0005737">
    <property type="term" value="C:cytoplasm"/>
    <property type="evidence" value="ECO:0007669"/>
    <property type="project" value="UniProtKB-SubCell"/>
</dbReference>
<evidence type="ECO:0000256" key="3">
    <source>
        <dbReference type="ARBA" id="ARBA00023242"/>
    </source>
</evidence>
<reference evidence="6" key="1">
    <citation type="submission" date="2021-01" db="EMBL/GenBank/DDBJ databases">
        <authorList>
            <person name="Corre E."/>
            <person name="Pelletier E."/>
            <person name="Niang G."/>
            <person name="Scheremetjew M."/>
            <person name="Finn R."/>
            <person name="Kale V."/>
            <person name="Holt S."/>
            <person name="Cochrane G."/>
            <person name="Meng A."/>
            <person name="Brown T."/>
            <person name="Cohen L."/>
        </authorList>
    </citation>
    <scope>NUCLEOTIDE SEQUENCE</scope>
    <source>
        <strain evidence="6">CCMP644</strain>
    </source>
</reference>
<evidence type="ECO:0000256" key="2">
    <source>
        <dbReference type="ARBA" id="ARBA00022942"/>
    </source>
</evidence>
<dbReference type="Pfam" id="PF00227">
    <property type="entry name" value="Proteasome"/>
    <property type="match status" value="1"/>
</dbReference>
<dbReference type="PANTHER" id="PTHR32194">
    <property type="entry name" value="METALLOPROTEASE TLDD"/>
    <property type="match status" value="1"/>
</dbReference>
<sequence>MPSMPLHHAQGGPGDVQSRVEQPREQRFSPYANNGGTCLAVAGDDFCIVAADSRLSQGYSIMSRTTSKISQLTDQCCIASSGCNSDQVTLHKLLKFRIKMYRHQHEKMMSAPAVGQMLATTLYGRRFFPYYTFNVVGGLDEKGEGCVFSYDAIGCFERLKYTASGTGQALIEPFLDNLVAYKNTDNKPTVSRSAEETLELVKDIFASAGERDIYTGDFVDIYVIKKDGTTYEQFALKKD</sequence>
<dbReference type="InterPro" id="IPR029055">
    <property type="entry name" value="Ntn_hydrolases_N"/>
</dbReference>
<dbReference type="Gene3D" id="3.60.20.10">
    <property type="entry name" value="Glutamine Phosphoribosylpyrophosphate, subunit 1, domain 1"/>
    <property type="match status" value="1"/>
</dbReference>
<dbReference type="PANTHER" id="PTHR32194:SF2">
    <property type="entry name" value="PROTEASOME SUBUNIT BETA TYPE-1"/>
    <property type="match status" value="1"/>
</dbReference>
<dbReference type="InterPro" id="IPR023333">
    <property type="entry name" value="Proteasome_suB-type"/>
</dbReference>
<keyword evidence="1 4" id="KW-0963">Cytoplasm</keyword>
<evidence type="ECO:0000313" key="6">
    <source>
        <dbReference type="EMBL" id="CAD8980645.1"/>
    </source>
</evidence>
<evidence type="ECO:0000256" key="4">
    <source>
        <dbReference type="RuleBase" id="RU004203"/>
    </source>
</evidence>
<gene>
    <name evidence="6" type="ORF">HAND00432_LOCUS31655</name>
</gene>
<comment type="subcellular location">
    <subcellularLocation>
        <location evidence="4">Cytoplasm</location>
    </subcellularLocation>
    <subcellularLocation>
        <location evidence="4">Nucleus</location>
    </subcellularLocation>
</comment>
<dbReference type="GO" id="GO:0051603">
    <property type="term" value="P:proteolysis involved in protein catabolic process"/>
    <property type="evidence" value="ECO:0007669"/>
    <property type="project" value="InterPro"/>
</dbReference>
<dbReference type="GO" id="GO:0005634">
    <property type="term" value="C:nucleus"/>
    <property type="evidence" value="ECO:0007669"/>
    <property type="project" value="UniProtKB-SubCell"/>
</dbReference>
<dbReference type="AlphaFoldDB" id="A0A7S1HFM8"/>
<keyword evidence="3 4" id="KW-0539">Nucleus</keyword>
<evidence type="ECO:0000256" key="5">
    <source>
        <dbReference type="SAM" id="MobiDB-lite"/>
    </source>
</evidence>
<evidence type="ECO:0000256" key="1">
    <source>
        <dbReference type="ARBA" id="ARBA00022490"/>
    </source>
</evidence>
<dbReference type="InterPro" id="IPR001353">
    <property type="entry name" value="Proteasome_sua/b"/>
</dbReference>
<keyword evidence="2 4" id="KW-0647">Proteasome</keyword>
<dbReference type="PROSITE" id="PS00854">
    <property type="entry name" value="PROTEASOME_BETA_1"/>
    <property type="match status" value="1"/>
</dbReference>
<dbReference type="PROSITE" id="PS51476">
    <property type="entry name" value="PROTEASOME_BETA_2"/>
    <property type="match status" value="1"/>
</dbReference>
<dbReference type="CDD" id="cd03757">
    <property type="entry name" value="proteasome_beta_type_1"/>
    <property type="match status" value="1"/>
</dbReference>
<comment type="subunit">
    <text evidence="4">Component of the proteasome complex.</text>
</comment>
<dbReference type="FunFam" id="3.60.20.10:FF:000027">
    <property type="entry name" value="Proteasome subunit beta type-6"/>
    <property type="match status" value="1"/>
</dbReference>
<dbReference type="EMBL" id="HBFX01052524">
    <property type="protein sequence ID" value="CAD8980645.1"/>
    <property type="molecule type" value="Transcribed_RNA"/>
</dbReference>
<comment type="similarity">
    <text evidence="4">Belongs to the peptidase T1B family.</text>
</comment>
<dbReference type="GO" id="GO:0005839">
    <property type="term" value="C:proteasome core complex"/>
    <property type="evidence" value="ECO:0007669"/>
    <property type="project" value="InterPro"/>
</dbReference>
<protein>
    <recommendedName>
        <fullName evidence="4">Proteasome subunit beta</fullName>
    </recommendedName>
</protein>
<dbReference type="SUPFAM" id="SSF56235">
    <property type="entry name" value="N-terminal nucleophile aminohydrolases (Ntn hydrolases)"/>
    <property type="match status" value="1"/>
</dbReference>
<accession>A0A7S1HFM8</accession>
<feature type="region of interest" description="Disordered" evidence="5">
    <location>
        <begin position="1"/>
        <end position="22"/>
    </location>
</feature>
<dbReference type="InterPro" id="IPR016050">
    <property type="entry name" value="Proteasome_bsu_CS"/>
</dbReference>
<organism evidence="6">
    <name type="scientific">Hemiselmis andersenii</name>
    <name type="common">Cryptophyte alga</name>
    <dbReference type="NCBI Taxonomy" id="464988"/>
    <lineage>
        <taxon>Eukaryota</taxon>
        <taxon>Cryptophyceae</taxon>
        <taxon>Cryptomonadales</taxon>
        <taxon>Hemiselmidaceae</taxon>
        <taxon>Hemiselmis</taxon>
    </lineage>
</organism>
<name>A0A7S1HFM8_HEMAN</name>
<comment type="function">
    <text evidence="4">Component of the proteasome, a multicatalytic proteinase complex which is characterized by its ability to cleave peptides with Arg, Phe, Tyr, Leu, and Glu adjacent to the leaving group at neutral or slightly basic pH. The proteasome has an ATP-dependent proteolytic activity.</text>
</comment>
<proteinExistence type="inferred from homology"/>